<feature type="transmembrane region" description="Helical" evidence="12">
    <location>
        <begin position="255"/>
        <end position="273"/>
    </location>
</feature>
<dbReference type="Pfam" id="PF00520">
    <property type="entry name" value="Ion_trans"/>
    <property type="match status" value="1"/>
</dbReference>
<dbReference type="SMART" id="SM01269">
    <property type="entry name" value="Lipid_DES"/>
    <property type="match status" value="1"/>
</dbReference>
<keyword evidence="3" id="KW-0633">Potassium transport</keyword>
<keyword evidence="4 12" id="KW-0812">Transmembrane</keyword>
<evidence type="ECO:0000313" key="15">
    <source>
        <dbReference type="WBParaSite" id="jg15556.2"/>
    </source>
</evidence>
<dbReference type="InterPro" id="IPR027359">
    <property type="entry name" value="Volt_channel_dom_sf"/>
</dbReference>
<dbReference type="InterPro" id="IPR005821">
    <property type="entry name" value="Ion_trans_dom"/>
</dbReference>
<evidence type="ECO:0000313" key="14">
    <source>
        <dbReference type="Proteomes" id="UP000887574"/>
    </source>
</evidence>
<keyword evidence="2" id="KW-0813">Transport</keyword>
<dbReference type="Proteomes" id="UP000887574">
    <property type="component" value="Unplaced"/>
</dbReference>
<feature type="transmembrane region" description="Helical" evidence="12">
    <location>
        <begin position="328"/>
        <end position="349"/>
    </location>
</feature>
<feature type="transmembrane region" description="Helical" evidence="12">
    <location>
        <begin position="512"/>
        <end position="532"/>
    </location>
</feature>
<evidence type="ECO:0000256" key="9">
    <source>
        <dbReference type="ARBA" id="ARBA00023065"/>
    </source>
</evidence>
<evidence type="ECO:0000256" key="3">
    <source>
        <dbReference type="ARBA" id="ARBA00022538"/>
    </source>
</evidence>
<dbReference type="WBParaSite" id="jg15556.2">
    <property type="protein sequence ID" value="jg15556.2"/>
    <property type="gene ID" value="jg15556"/>
</dbReference>
<keyword evidence="8 12" id="KW-1133">Transmembrane helix</keyword>
<dbReference type="SUPFAM" id="SSF54695">
    <property type="entry name" value="POZ domain"/>
    <property type="match status" value="1"/>
</dbReference>
<evidence type="ECO:0000259" key="13">
    <source>
        <dbReference type="SMART" id="SM01269"/>
    </source>
</evidence>
<keyword evidence="10 12" id="KW-0472">Membrane</keyword>
<dbReference type="GO" id="GO:0006629">
    <property type="term" value="P:lipid metabolic process"/>
    <property type="evidence" value="ECO:0007669"/>
    <property type="project" value="InterPro"/>
</dbReference>
<dbReference type="Pfam" id="PF08557">
    <property type="entry name" value="Lipid_DES"/>
    <property type="match status" value="1"/>
</dbReference>
<keyword evidence="6" id="KW-0851">Voltage-gated channel</keyword>
<evidence type="ECO:0000256" key="4">
    <source>
        <dbReference type="ARBA" id="ARBA00022692"/>
    </source>
</evidence>
<feature type="transmembrane region" description="Helical" evidence="12">
    <location>
        <begin position="552"/>
        <end position="569"/>
    </location>
</feature>
<evidence type="ECO:0000256" key="2">
    <source>
        <dbReference type="ARBA" id="ARBA00022448"/>
    </source>
</evidence>
<dbReference type="AlphaFoldDB" id="A0A915D3U2"/>
<feature type="transmembrane region" description="Helical" evidence="12">
    <location>
        <begin position="631"/>
        <end position="651"/>
    </location>
</feature>
<dbReference type="SUPFAM" id="SSF81324">
    <property type="entry name" value="Voltage-gated potassium channels"/>
    <property type="match status" value="1"/>
</dbReference>
<evidence type="ECO:0000256" key="7">
    <source>
        <dbReference type="ARBA" id="ARBA00022958"/>
    </source>
</evidence>
<feature type="transmembrane region" description="Helical" evidence="12">
    <location>
        <begin position="488"/>
        <end position="506"/>
    </location>
</feature>
<feature type="transmembrane region" description="Helical" evidence="12">
    <location>
        <begin position="389"/>
        <end position="410"/>
    </location>
</feature>
<name>A0A915D3U2_9BILA</name>
<dbReference type="PANTHER" id="PTHR11537:SF113">
    <property type="entry name" value="POTASSIUM VOLTAGE-GATED CHANNEL PROTEIN SHAKER"/>
    <property type="match status" value="1"/>
</dbReference>
<dbReference type="Gene3D" id="3.30.710.10">
    <property type="entry name" value="Potassium Channel Kv1.1, Chain A"/>
    <property type="match status" value="1"/>
</dbReference>
<evidence type="ECO:0000256" key="5">
    <source>
        <dbReference type="ARBA" id="ARBA00022826"/>
    </source>
</evidence>
<organism evidence="14 15">
    <name type="scientific">Ditylenchus dipsaci</name>
    <dbReference type="NCBI Taxonomy" id="166011"/>
    <lineage>
        <taxon>Eukaryota</taxon>
        <taxon>Metazoa</taxon>
        <taxon>Ecdysozoa</taxon>
        <taxon>Nematoda</taxon>
        <taxon>Chromadorea</taxon>
        <taxon>Rhabditida</taxon>
        <taxon>Tylenchina</taxon>
        <taxon>Tylenchomorpha</taxon>
        <taxon>Sphaerularioidea</taxon>
        <taxon>Anguinidae</taxon>
        <taxon>Anguininae</taxon>
        <taxon>Ditylenchus</taxon>
    </lineage>
</organism>
<dbReference type="GO" id="GO:0001508">
    <property type="term" value="P:action potential"/>
    <property type="evidence" value="ECO:0007669"/>
    <property type="project" value="TreeGrafter"/>
</dbReference>
<keyword evidence="5" id="KW-0631">Potassium channel</keyword>
<evidence type="ECO:0000256" key="8">
    <source>
        <dbReference type="ARBA" id="ARBA00022989"/>
    </source>
</evidence>
<reference evidence="15" key="1">
    <citation type="submission" date="2022-11" db="UniProtKB">
        <authorList>
            <consortium name="WormBaseParasite"/>
        </authorList>
    </citation>
    <scope>IDENTIFICATION</scope>
</reference>
<dbReference type="InterPro" id="IPR011333">
    <property type="entry name" value="SKP1/BTB/POZ_sf"/>
</dbReference>
<sequence>MEGRQQSPATFIHTDFLNNFAGTQIVFQGQLAASQNDIKCCLRRTKSEDDVNFYNDLIPHQYNEGTSGIGQEFRDTISSDSCSVAFKNGGKFKTRCSSTATTAQLDMEDIVTINVSGLCFQTQDSTLRRFPNSLLVMRQNEKGIGMRQIRSQVIRPQTVPITLFLKELTFYELGSEVLENFWESEGYKKPADAVMPKNCLQRRVWRLMEHPDSSIWARLWAFVSVAVIIISIVSFCLETLPDLKQEGDHREWSSPFFWIEFFLLFVVLCRAITQICQLTQQKKVYEIIFEHSGFCCRSSILHQFNVDYRHSVGLQVLGKTFKASVQEFCLLIFFMAIACVLFSSGVYFAEQNEPDTKFTSIPASFWYVLATMTTVGYGDLVPHGLYGKIVGSCCALIGVLTLALPVPIIVANFKHFYRQECSLAAIYADIYSKTQEKVTTIPTITAANNVSSPDFVWTYTEQPHASRRSQIISKYPEIKKLFGIDYSLKYVVLCSVIAQIITAYLLRESDWLLVLLQAYFYGGLVNHALTLAIHDISHNTAFGNNAPMKNRFFGMIANLPIGIPISISFKKYHIEHHRYLGEHTLDTDVPTQFEANFFTSPARKATHNLQEVPSDLEIINLVVQLLFDWAIWYYFGIKSLVYLISGTLLAMGELTIW</sequence>
<dbReference type="InterPro" id="IPR028325">
    <property type="entry name" value="VG_K_chnl"/>
</dbReference>
<feature type="transmembrane region" description="Helical" evidence="12">
    <location>
        <begin position="215"/>
        <end position="235"/>
    </location>
</feature>
<accession>A0A915D3U2</accession>
<evidence type="ECO:0000256" key="11">
    <source>
        <dbReference type="ARBA" id="ARBA00023303"/>
    </source>
</evidence>
<protein>
    <submittedName>
        <fullName evidence="15">Sphingolipid delta4-desaturase N-terminal domain-containing protein</fullName>
    </submittedName>
</protein>
<dbReference type="InterPro" id="IPR003972">
    <property type="entry name" value="K_chnl_volt-dep_Kv1"/>
</dbReference>
<dbReference type="Gene3D" id="1.10.287.70">
    <property type="match status" value="1"/>
</dbReference>
<keyword evidence="11" id="KW-0407">Ion channel</keyword>
<evidence type="ECO:0000256" key="10">
    <source>
        <dbReference type="ARBA" id="ARBA00023136"/>
    </source>
</evidence>
<feature type="domain" description="Sphingolipid delta4-desaturase N-terminal" evidence="13">
    <location>
        <begin position="450"/>
        <end position="488"/>
    </location>
</feature>
<dbReference type="Pfam" id="PF00487">
    <property type="entry name" value="FA_desaturase"/>
    <property type="match status" value="1"/>
</dbReference>
<dbReference type="InterPro" id="IPR005804">
    <property type="entry name" value="FA_desaturase_dom"/>
</dbReference>
<evidence type="ECO:0000256" key="6">
    <source>
        <dbReference type="ARBA" id="ARBA00022882"/>
    </source>
</evidence>
<comment type="subcellular location">
    <subcellularLocation>
        <location evidence="1">Membrane</location>
        <topology evidence="1">Multi-pass membrane protein</topology>
    </subcellularLocation>
</comment>
<proteinExistence type="predicted"/>
<dbReference type="FunFam" id="1.10.287.70:FF:000011">
    <property type="entry name" value="Potassium channel, voltage-gated Shaw-related subfamily C, member 4"/>
    <property type="match status" value="1"/>
</dbReference>
<dbReference type="PANTHER" id="PTHR11537">
    <property type="entry name" value="VOLTAGE-GATED POTASSIUM CHANNEL"/>
    <property type="match status" value="1"/>
</dbReference>
<dbReference type="GO" id="GO:0008076">
    <property type="term" value="C:voltage-gated potassium channel complex"/>
    <property type="evidence" value="ECO:0007669"/>
    <property type="project" value="InterPro"/>
</dbReference>
<dbReference type="GO" id="GO:0005251">
    <property type="term" value="F:delayed rectifier potassium channel activity"/>
    <property type="evidence" value="ECO:0007669"/>
    <property type="project" value="TreeGrafter"/>
</dbReference>
<keyword evidence="7" id="KW-0630">Potassium</keyword>
<dbReference type="PRINTS" id="PR00169">
    <property type="entry name" value="KCHANNEL"/>
</dbReference>
<keyword evidence="14" id="KW-1185">Reference proteome</keyword>
<evidence type="ECO:0000256" key="1">
    <source>
        <dbReference type="ARBA" id="ARBA00004141"/>
    </source>
</evidence>
<keyword evidence="9" id="KW-0406">Ion transport</keyword>
<evidence type="ECO:0000256" key="12">
    <source>
        <dbReference type="SAM" id="Phobius"/>
    </source>
</evidence>
<dbReference type="InterPro" id="IPR013866">
    <property type="entry name" value="Sphingolipid_d4-desaturase_N"/>
</dbReference>
<dbReference type="Gene3D" id="1.20.120.350">
    <property type="entry name" value="Voltage-gated potassium channels. Chain C"/>
    <property type="match status" value="1"/>
</dbReference>
<dbReference type="PRINTS" id="PR01496">
    <property type="entry name" value="SHAKERCHANEL"/>
</dbReference>